<keyword evidence="4" id="KW-1185">Reference proteome</keyword>
<comment type="caution">
    <text evidence="3">The sequence shown here is derived from an EMBL/GenBank/DDBJ whole genome shotgun (WGS) entry which is preliminary data.</text>
</comment>
<keyword evidence="1 2" id="KW-0732">Signal</keyword>
<evidence type="ECO:0000313" key="4">
    <source>
        <dbReference type="Proteomes" id="UP000294830"/>
    </source>
</evidence>
<dbReference type="PANTHER" id="PTHR35869:SF1">
    <property type="entry name" value="OUTER-MEMBRANE LIPOPROTEIN CARRIER PROTEIN"/>
    <property type="match status" value="1"/>
</dbReference>
<dbReference type="OrthoDB" id="9810685at2"/>
<dbReference type="SUPFAM" id="SSF89392">
    <property type="entry name" value="Prokaryotic lipoproteins and lipoprotein localization factors"/>
    <property type="match status" value="1"/>
</dbReference>
<dbReference type="AlphaFoldDB" id="A0A4R2EY08"/>
<dbReference type="Gene3D" id="2.50.20.10">
    <property type="entry name" value="Lipoprotein localisation LolA/LolB/LppX"/>
    <property type="match status" value="1"/>
</dbReference>
<evidence type="ECO:0000313" key="3">
    <source>
        <dbReference type="EMBL" id="TCN72787.1"/>
    </source>
</evidence>
<dbReference type="RefSeq" id="WP_131837579.1">
    <property type="nucleotide sequence ID" value="NZ_SLWB01000001.1"/>
</dbReference>
<sequence>MKRILFLLLSIAIGGAAAAQDREAKEILDKLSDKTKSYSTITADFTISIDNKKDKVKDTQQGKMQLKGSMFKISMKANDIYSNGRVRWTHVKEADEVNLQNINSNDPSILNNPVKLFNAYLTDFRYAYKGIKKESGVRVQEIHLFPKDLKATYSQVKLMIEESTGMPKTVIYKGKDGVTYTVRFSRITPNLPIANSEFVFNTKTHPNVEVIDMR</sequence>
<dbReference type="PANTHER" id="PTHR35869">
    <property type="entry name" value="OUTER-MEMBRANE LIPOPROTEIN CARRIER PROTEIN"/>
    <property type="match status" value="1"/>
</dbReference>
<feature type="chain" id="PRO_5020955110" evidence="2">
    <location>
        <begin position="20"/>
        <end position="214"/>
    </location>
</feature>
<protein>
    <submittedName>
        <fullName evidence="3">Outer membrane lipoprotein-sorting protein</fullName>
    </submittedName>
</protein>
<feature type="signal peptide" evidence="2">
    <location>
        <begin position="1"/>
        <end position="19"/>
    </location>
</feature>
<dbReference type="InterPro" id="IPR029046">
    <property type="entry name" value="LolA/LolB/LppX"/>
</dbReference>
<dbReference type="Pfam" id="PF03548">
    <property type="entry name" value="LolA"/>
    <property type="match status" value="1"/>
</dbReference>
<dbReference type="EMBL" id="SLWB01000001">
    <property type="protein sequence ID" value="TCN72787.1"/>
    <property type="molecule type" value="Genomic_DNA"/>
</dbReference>
<evidence type="ECO:0000256" key="2">
    <source>
        <dbReference type="SAM" id="SignalP"/>
    </source>
</evidence>
<dbReference type="Proteomes" id="UP000294830">
    <property type="component" value="Unassembled WGS sequence"/>
</dbReference>
<dbReference type="CDD" id="cd16325">
    <property type="entry name" value="LolA"/>
    <property type="match status" value="1"/>
</dbReference>
<accession>A0A4R2EY08</accession>
<gene>
    <name evidence="3" type="ORF">CLV25_1015</name>
</gene>
<dbReference type="InterPro" id="IPR004564">
    <property type="entry name" value="OM_lipoprot_carrier_LolA-like"/>
</dbReference>
<proteinExistence type="predicted"/>
<reference evidence="3 4" key="1">
    <citation type="submission" date="2019-03" db="EMBL/GenBank/DDBJ databases">
        <title>Genomic Encyclopedia of Archaeal and Bacterial Type Strains, Phase II (KMG-II): from individual species to whole genera.</title>
        <authorList>
            <person name="Goeker M."/>
        </authorList>
    </citation>
    <scope>NUCLEOTIDE SEQUENCE [LARGE SCALE GENOMIC DNA]</scope>
    <source>
        <strain evidence="3 4">RL-C</strain>
    </source>
</reference>
<organism evidence="3 4">
    <name type="scientific">Acetobacteroides hydrogenigenes</name>
    <dbReference type="NCBI Taxonomy" id="979970"/>
    <lineage>
        <taxon>Bacteria</taxon>
        <taxon>Pseudomonadati</taxon>
        <taxon>Bacteroidota</taxon>
        <taxon>Bacteroidia</taxon>
        <taxon>Bacteroidales</taxon>
        <taxon>Rikenellaceae</taxon>
        <taxon>Acetobacteroides</taxon>
    </lineage>
</organism>
<evidence type="ECO:0000256" key="1">
    <source>
        <dbReference type="ARBA" id="ARBA00022729"/>
    </source>
</evidence>
<keyword evidence="3" id="KW-0449">Lipoprotein</keyword>
<name>A0A4R2EY08_9BACT</name>